<sequence length="807" mass="89207">MFERRLKIVLAILALITLLLIVRASQVQIVQNAYWNDKAAETMKRSQLIDTVRGKIRDRLDRVIASDTPCVDVCVDYRAMTDPPEAKWLAEKSENRLKSKLGEGYTSKPRAERRQLIAAESELVKADITRMWADFAQMSSQRPEEIEEVRSAIITRVEMRQRLVKMHNYRLAMEKDDQRRETEAFWRQWLLEGLAGDNKDIEKYAVVVAEQTEAHVILRAVPVDIQNYLGKHRDSYPGMELKASTHRSYPFGQAACHLMGRVTRVNREDLVADTSEDETRKYFPNDQIGRSGLEGLLEPALRGTKGKVVRVPGKDQELSRLDPVAGGDVKVTIDIELQSRIESIFPSAKVYDAEGNAADLMLHGAAVVLHVQTGEVLALASYPTYDLNAFDALYSKLYADEINSPLLNRATQAQLQPGSTIKPAVGLSAITSGVINTEQGIECTGYLVIDGVKRRVGRCWVASKFENDPRVPSVAHHPIPPSAPHPTGWLTFSDALERSCNPYFETLADRLGMEGLSQWYERFGFGRPTGIGIPEARGRLPRSYDGPTMDRRYKTWFSGIGQDPVSATPIQMANMVATVARGGVWMRPRLIAADETDRLKIALPPLKAAPQALGEDGQPVVSADWPEVYDLHLDPAALLAVRDGMQRVVYGPAGTGKGVVKNADKLAGIRICGKTGTAQAPKFTVRQRDPKTGDILRDERGRPKFDILEPGTLQNPNPIAPWYRGSGKEGRDLAHAWYIGFAPADKPQIAFAVMVEYGGSGGLAAAAVARETLTACVEMGYLKSGPELPRAQATPAAELLTDITPRR</sequence>
<evidence type="ECO:0000256" key="6">
    <source>
        <dbReference type="ARBA" id="ARBA00022729"/>
    </source>
</evidence>
<name>A0A7M2X275_9BACT</name>
<evidence type="ECO:0000313" key="12">
    <source>
        <dbReference type="EMBL" id="QOV91876.1"/>
    </source>
</evidence>
<dbReference type="GO" id="GO:0005886">
    <property type="term" value="C:plasma membrane"/>
    <property type="evidence" value="ECO:0007669"/>
    <property type="project" value="TreeGrafter"/>
</dbReference>
<organism evidence="12 13">
    <name type="scientific">Humisphaera borealis</name>
    <dbReference type="NCBI Taxonomy" id="2807512"/>
    <lineage>
        <taxon>Bacteria</taxon>
        <taxon>Pseudomonadati</taxon>
        <taxon>Planctomycetota</taxon>
        <taxon>Phycisphaerae</taxon>
        <taxon>Tepidisphaerales</taxon>
        <taxon>Tepidisphaeraceae</taxon>
        <taxon>Humisphaera</taxon>
    </lineage>
</organism>
<dbReference type="Pfam" id="PF00905">
    <property type="entry name" value="Transpeptidase"/>
    <property type="match status" value="3"/>
</dbReference>
<keyword evidence="9" id="KW-0046">Antibiotic resistance</keyword>
<dbReference type="GO" id="GO:0004180">
    <property type="term" value="F:carboxypeptidase activity"/>
    <property type="evidence" value="ECO:0007669"/>
    <property type="project" value="UniProtKB-KW"/>
</dbReference>
<comment type="subcellular location">
    <subcellularLocation>
        <location evidence="2">Membrane</location>
    </subcellularLocation>
</comment>
<feature type="domain" description="Penicillin-binding protein transpeptidase" evidence="10">
    <location>
        <begin position="730"/>
        <end position="773"/>
    </location>
</feature>
<protein>
    <recommendedName>
        <fullName evidence="4">beta-lactamase</fullName>
        <ecNumber evidence="4">3.5.2.6</ecNumber>
    </recommendedName>
</protein>
<keyword evidence="6" id="KW-0732">Signal</keyword>
<feature type="domain" description="Penicillin-binding protein dimerisation" evidence="11">
    <location>
        <begin position="52"/>
        <end position="308"/>
    </location>
</feature>
<evidence type="ECO:0000259" key="11">
    <source>
        <dbReference type="Pfam" id="PF03717"/>
    </source>
</evidence>
<dbReference type="GO" id="GO:0071555">
    <property type="term" value="P:cell wall organization"/>
    <property type="evidence" value="ECO:0007669"/>
    <property type="project" value="TreeGrafter"/>
</dbReference>
<dbReference type="Pfam" id="PF03717">
    <property type="entry name" value="PBP_dimer"/>
    <property type="match status" value="1"/>
</dbReference>
<evidence type="ECO:0000256" key="4">
    <source>
        <dbReference type="ARBA" id="ARBA00012865"/>
    </source>
</evidence>
<dbReference type="InterPro" id="IPR005311">
    <property type="entry name" value="PBP_dimer"/>
</dbReference>
<dbReference type="SUPFAM" id="SSF56601">
    <property type="entry name" value="beta-lactamase/transpeptidase-like"/>
    <property type="match status" value="1"/>
</dbReference>
<dbReference type="InterPro" id="IPR036138">
    <property type="entry name" value="PBP_dimer_sf"/>
</dbReference>
<evidence type="ECO:0000256" key="1">
    <source>
        <dbReference type="ARBA" id="ARBA00001526"/>
    </source>
</evidence>
<dbReference type="RefSeq" id="WP_206295194.1">
    <property type="nucleotide sequence ID" value="NZ_CP063458.1"/>
</dbReference>
<dbReference type="Gene3D" id="3.40.710.10">
    <property type="entry name" value="DD-peptidase/beta-lactamase superfamily"/>
    <property type="match status" value="1"/>
</dbReference>
<evidence type="ECO:0000313" key="13">
    <source>
        <dbReference type="Proteomes" id="UP000593765"/>
    </source>
</evidence>
<evidence type="ECO:0000256" key="3">
    <source>
        <dbReference type="ARBA" id="ARBA00007898"/>
    </source>
</evidence>
<keyword evidence="13" id="KW-1185">Reference proteome</keyword>
<dbReference type="InterPro" id="IPR012338">
    <property type="entry name" value="Beta-lactam/transpept-like"/>
</dbReference>
<dbReference type="Proteomes" id="UP000593765">
    <property type="component" value="Chromosome"/>
</dbReference>
<evidence type="ECO:0000259" key="10">
    <source>
        <dbReference type="Pfam" id="PF00905"/>
    </source>
</evidence>
<comment type="catalytic activity">
    <reaction evidence="1">
        <text>a beta-lactam + H2O = a substituted beta-amino acid</text>
        <dbReference type="Rhea" id="RHEA:20401"/>
        <dbReference type="ChEBI" id="CHEBI:15377"/>
        <dbReference type="ChEBI" id="CHEBI:35627"/>
        <dbReference type="ChEBI" id="CHEBI:140347"/>
        <dbReference type="EC" id="3.5.2.6"/>
    </reaction>
</comment>
<reference evidence="12 13" key="1">
    <citation type="submission" date="2020-10" db="EMBL/GenBank/DDBJ databases">
        <title>Wide distribution of Phycisphaera-like planctomycetes from WD2101 soil group in peatlands and genome analysis of the first cultivated representative.</title>
        <authorList>
            <person name="Dedysh S.N."/>
            <person name="Beletsky A.V."/>
            <person name="Ivanova A."/>
            <person name="Kulichevskaya I.S."/>
            <person name="Suzina N.E."/>
            <person name="Philippov D.A."/>
            <person name="Rakitin A.L."/>
            <person name="Mardanov A.V."/>
            <person name="Ravin N.V."/>
        </authorList>
    </citation>
    <scope>NUCLEOTIDE SEQUENCE [LARGE SCALE GENOMIC DNA]</scope>
    <source>
        <strain evidence="12 13">M1803</strain>
    </source>
</reference>
<evidence type="ECO:0000256" key="2">
    <source>
        <dbReference type="ARBA" id="ARBA00004370"/>
    </source>
</evidence>
<dbReference type="EC" id="3.5.2.6" evidence="4"/>
<keyword evidence="5" id="KW-0645">Protease</keyword>
<dbReference type="InterPro" id="IPR050515">
    <property type="entry name" value="Beta-lactam/transpept"/>
</dbReference>
<evidence type="ECO:0000256" key="5">
    <source>
        <dbReference type="ARBA" id="ARBA00022645"/>
    </source>
</evidence>
<dbReference type="PANTHER" id="PTHR30627:SF6">
    <property type="entry name" value="BETA-LACTAMASE YBXI-RELATED"/>
    <property type="match status" value="1"/>
</dbReference>
<dbReference type="GO" id="GO:0008800">
    <property type="term" value="F:beta-lactamase activity"/>
    <property type="evidence" value="ECO:0007669"/>
    <property type="project" value="UniProtKB-EC"/>
</dbReference>
<evidence type="ECO:0000256" key="7">
    <source>
        <dbReference type="ARBA" id="ARBA00022801"/>
    </source>
</evidence>
<proteinExistence type="inferred from homology"/>
<dbReference type="AlphaFoldDB" id="A0A7M2X275"/>
<feature type="domain" description="Penicillin-binding protein transpeptidase" evidence="10">
    <location>
        <begin position="490"/>
        <end position="680"/>
    </location>
</feature>
<dbReference type="Gene3D" id="3.90.1310.10">
    <property type="entry name" value="Penicillin-binding protein 2a (Domain 2)"/>
    <property type="match status" value="1"/>
</dbReference>
<dbReference type="GO" id="GO:0046677">
    <property type="term" value="P:response to antibiotic"/>
    <property type="evidence" value="ECO:0007669"/>
    <property type="project" value="UniProtKB-KW"/>
</dbReference>
<gene>
    <name evidence="12" type="ORF">IPV69_11195</name>
</gene>
<keyword evidence="5" id="KW-0121">Carboxypeptidase</keyword>
<evidence type="ECO:0000256" key="9">
    <source>
        <dbReference type="ARBA" id="ARBA00023251"/>
    </source>
</evidence>
<feature type="domain" description="Penicillin-binding protein transpeptidase" evidence="10">
    <location>
        <begin position="364"/>
        <end position="446"/>
    </location>
</feature>
<comment type="similarity">
    <text evidence="3">Belongs to the class-D beta-lactamase family.</text>
</comment>
<dbReference type="InterPro" id="IPR001460">
    <property type="entry name" value="PCN-bd_Tpept"/>
</dbReference>
<dbReference type="SUPFAM" id="SSF56519">
    <property type="entry name" value="Penicillin binding protein dimerisation domain"/>
    <property type="match status" value="1"/>
</dbReference>
<dbReference type="EMBL" id="CP063458">
    <property type="protein sequence ID" value="QOV91876.1"/>
    <property type="molecule type" value="Genomic_DNA"/>
</dbReference>
<evidence type="ECO:0000256" key="8">
    <source>
        <dbReference type="ARBA" id="ARBA00023136"/>
    </source>
</evidence>
<keyword evidence="7" id="KW-0378">Hydrolase</keyword>
<dbReference type="GO" id="GO:0008658">
    <property type="term" value="F:penicillin binding"/>
    <property type="evidence" value="ECO:0007669"/>
    <property type="project" value="InterPro"/>
</dbReference>
<dbReference type="PANTHER" id="PTHR30627">
    <property type="entry name" value="PEPTIDOGLYCAN D,D-TRANSPEPTIDASE"/>
    <property type="match status" value="1"/>
</dbReference>
<keyword evidence="8" id="KW-0472">Membrane</keyword>
<accession>A0A7M2X275</accession>
<dbReference type="KEGG" id="hbs:IPV69_11195"/>